<feature type="compositionally biased region" description="Low complexity" evidence="1">
    <location>
        <begin position="45"/>
        <end position="58"/>
    </location>
</feature>
<sequence length="95" mass="9620">MRKPETTKKTSTPTYPPGSAAGQTWKTTTAATASARSTWMSRRVPSAAGRGPAAAPACGRSRVLRGSCAVVVMGSSRLGGAAGRGRTRVDGGRSA</sequence>
<protein>
    <submittedName>
        <fullName evidence="2">Uncharacterized protein</fullName>
    </submittedName>
</protein>
<reference evidence="3" key="1">
    <citation type="submission" date="2011-04" db="EMBL/GenBank/DDBJ databases">
        <title>Complete sequence of Cellvibrio gilvus ATCC 13127.</title>
        <authorList>
            <person name="Lucas S."/>
            <person name="Han J."/>
            <person name="Lapidus A."/>
            <person name="Cheng J.-F."/>
            <person name="Goodwin L."/>
            <person name="Pitluck S."/>
            <person name="Peters L."/>
            <person name="Munk A."/>
            <person name="Detter J.C."/>
            <person name="Han C."/>
            <person name="Tapia R."/>
            <person name="Land M."/>
            <person name="Hauser L."/>
            <person name="Kyrpides N."/>
            <person name="Ivanova N."/>
            <person name="Ovchinnikova G."/>
            <person name="Pagani I."/>
            <person name="Mead D."/>
            <person name="Brumm P."/>
            <person name="Woyke T."/>
        </authorList>
    </citation>
    <scope>NUCLEOTIDE SEQUENCE [LARGE SCALE GENOMIC DNA]</scope>
    <source>
        <strain evidence="3">ATCC 13127 / NRRL B-14078</strain>
    </source>
</reference>
<feature type="region of interest" description="Disordered" evidence="1">
    <location>
        <begin position="1"/>
        <end position="58"/>
    </location>
</feature>
<evidence type="ECO:0000313" key="3">
    <source>
        <dbReference type="Proteomes" id="UP000000485"/>
    </source>
</evidence>
<accession>F8A4E6</accession>
<evidence type="ECO:0000313" key="2">
    <source>
        <dbReference type="EMBL" id="AEI12052.1"/>
    </source>
</evidence>
<dbReference type="KEGG" id="cga:Celgi_1534"/>
<feature type="compositionally biased region" description="Low complexity" evidence="1">
    <location>
        <begin position="20"/>
        <end position="38"/>
    </location>
</feature>
<organism evidence="2 3">
    <name type="scientific">Cellulomonas gilvus (strain ATCC 13127 / NRRL B-14078)</name>
    <name type="common">Cellvibrio gilvus</name>
    <dbReference type="NCBI Taxonomy" id="593907"/>
    <lineage>
        <taxon>Bacteria</taxon>
        <taxon>Bacillati</taxon>
        <taxon>Actinomycetota</taxon>
        <taxon>Actinomycetes</taxon>
        <taxon>Micrococcales</taxon>
        <taxon>Cellulomonadaceae</taxon>
        <taxon>Cellulomonas</taxon>
    </lineage>
</organism>
<proteinExistence type="predicted"/>
<dbReference type="AlphaFoldDB" id="F8A4E6"/>
<dbReference type="EMBL" id="CP002665">
    <property type="protein sequence ID" value="AEI12052.1"/>
    <property type="molecule type" value="Genomic_DNA"/>
</dbReference>
<evidence type="ECO:0000256" key="1">
    <source>
        <dbReference type="SAM" id="MobiDB-lite"/>
    </source>
</evidence>
<dbReference type="HOGENOM" id="CLU_2367731_0_0_11"/>
<dbReference type="Proteomes" id="UP000000485">
    <property type="component" value="Chromosome"/>
</dbReference>
<name>F8A4E6_CELGA</name>
<keyword evidence="3" id="KW-1185">Reference proteome</keyword>
<gene>
    <name evidence="2" type="ordered locus">Celgi_1534</name>
</gene>